<accession>A0A915ZD54</accession>
<reference evidence="1" key="1">
    <citation type="submission" date="2020-05" db="EMBL/GenBank/DDBJ databases">
        <authorList>
            <person name="Rincon C."/>
            <person name="Sanders R I."/>
            <person name="Robbins C."/>
            <person name="Chaturvedi A."/>
        </authorList>
    </citation>
    <scope>NUCLEOTIDE SEQUENCE</scope>
    <source>
        <strain evidence="1">CHB12</strain>
    </source>
</reference>
<comment type="caution">
    <text evidence="1">The sequence shown here is derived from an EMBL/GenBank/DDBJ whole genome shotgun (WGS) entry which is preliminary data.</text>
</comment>
<evidence type="ECO:0000313" key="1">
    <source>
        <dbReference type="EMBL" id="CAB5370649.1"/>
    </source>
</evidence>
<evidence type="ECO:0000313" key="2">
    <source>
        <dbReference type="Proteomes" id="UP000684084"/>
    </source>
</evidence>
<proteinExistence type="predicted"/>
<dbReference type="OrthoDB" id="2417542at2759"/>
<dbReference type="AlphaFoldDB" id="A0A915ZD54"/>
<dbReference type="EMBL" id="CAGKOT010000028">
    <property type="protein sequence ID" value="CAB5370649.1"/>
    <property type="molecule type" value="Genomic_DNA"/>
</dbReference>
<gene>
    <name evidence="1" type="ORF">CHRIB12_LOCUS12722</name>
</gene>
<protein>
    <submittedName>
        <fullName evidence="1">Uncharacterized protein</fullName>
    </submittedName>
</protein>
<dbReference type="Proteomes" id="UP000684084">
    <property type="component" value="Unassembled WGS sequence"/>
</dbReference>
<organism evidence="1 2">
    <name type="scientific">Rhizophagus irregularis</name>
    <dbReference type="NCBI Taxonomy" id="588596"/>
    <lineage>
        <taxon>Eukaryota</taxon>
        <taxon>Fungi</taxon>
        <taxon>Fungi incertae sedis</taxon>
        <taxon>Mucoromycota</taxon>
        <taxon>Glomeromycotina</taxon>
        <taxon>Glomeromycetes</taxon>
        <taxon>Glomerales</taxon>
        <taxon>Glomeraceae</taxon>
        <taxon>Rhizophagus</taxon>
    </lineage>
</organism>
<sequence>MQIKEKFRWQAFKRIEDRDKRADVDIIKSLVKGYKAFFGKMIRVKKRRFVILYFHNWISCLYELRESAKKDTNGSELRHKSENNLIDEDGNLYEKTGRINDFDLPSGQSGQYMDEGCSVRQQNLRTSNQRDSYIGERESLI</sequence>
<name>A0A915ZD54_9GLOM</name>